<dbReference type="OrthoDB" id="9791837at2"/>
<dbReference type="STRING" id="1121298.SAMN05444401_1547"/>
<dbReference type="GO" id="GO:0032259">
    <property type="term" value="P:methylation"/>
    <property type="evidence" value="ECO:0007669"/>
    <property type="project" value="UniProtKB-KW"/>
</dbReference>
<dbReference type="PANTHER" id="PTHR43861:SF1">
    <property type="entry name" value="TRANS-ACONITATE 2-METHYLTRANSFERASE"/>
    <property type="match status" value="1"/>
</dbReference>
<dbReference type="Gene3D" id="2.20.25.110">
    <property type="entry name" value="S-adenosyl-L-methionine-dependent methyltransferases"/>
    <property type="match status" value="1"/>
</dbReference>
<protein>
    <submittedName>
        <fullName evidence="4">Methyltransferase domain-containing protein</fullName>
    </submittedName>
</protein>
<gene>
    <name evidence="4" type="ORF">SAMN05444401_1547</name>
</gene>
<dbReference type="EMBL" id="FQZO01000002">
    <property type="protein sequence ID" value="SHI83764.1"/>
    <property type="molecule type" value="Genomic_DNA"/>
</dbReference>
<evidence type="ECO:0000256" key="2">
    <source>
        <dbReference type="ARBA" id="ARBA00022679"/>
    </source>
</evidence>
<evidence type="ECO:0000313" key="4">
    <source>
        <dbReference type="EMBL" id="SHI83764.1"/>
    </source>
</evidence>
<dbReference type="InterPro" id="IPR029063">
    <property type="entry name" value="SAM-dependent_MTases_sf"/>
</dbReference>
<name>A0A1M6EE69_9CLOT</name>
<evidence type="ECO:0000313" key="5">
    <source>
        <dbReference type="Proteomes" id="UP000184080"/>
    </source>
</evidence>
<evidence type="ECO:0000256" key="1">
    <source>
        <dbReference type="ARBA" id="ARBA00022603"/>
    </source>
</evidence>
<dbReference type="InterPro" id="IPR041698">
    <property type="entry name" value="Methyltransf_25"/>
</dbReference>
<dbReference type="Pfam" id="PF13649">
    <property type="entry name" value="Methyltransf_25"/>
    <property type="match status" value="1"/>
</dbReference>
<dbReference type="Gene3D" id="3.40.50.150">
    <property type="entry name" value="Vaccinia Virus protein VP39"/>
    <property type="match status" value="1"/>
</dbReference>
<dbReference type="GO" id="GO:0008168">
    <property type="term" value="F:methyltransferase activity"/>
    <property type="evidence" value="ECO:0007669"/>
    <property type="project" value="UniProtKB-KW"/>
</dbReference>
<dbReference type="SUPFAM" id="SSF53335">
    <property type="entry name" value="S-adenosyl-L-methionine-dependent methyltransferases"/>
    <property type="match status" value="1"/>
</dbReference>
<evidence type="ECO:0000259" key="3">
    <source>
        <dbReference type="Pfam" id="PF13649"/>
    </source>
</evidence>
<dbReference type="AlphaFoldDB" id="A0A1M6EE69"/>
<dbReference type="CDD" id="cd02440">
    <property type="entry name" value="AdoMet_MTases"/>
    <property type="match status" value="1"/>
</dbReference>
<sequence length="245" mass="28406">MGFYEELSKVYDVVFPWSKMTEDFIESFSPKEGKILDLACGSGNYTFKLAKKGYDVYAVDLDKAMMEKLKEKAESEALNIKMKTTDMREVKKELNEDFHTIFCIGNSLVHLTDKVEIKNLINDLYNMLYEHGNLIIQIINYDRILKHNVRSLPTIKNKEAEVSFVRNYEVNEENSLVYFNTELNIKEDNEIKTYKNSVPLFPLQSNELTILLQKAGFKNIELFGSFDKKPFNSDESYALIVKAAK</sequence>
<dbReference type="Proteomes" id="UP000184080">
    <property type="component" value="Unassembled WGS sequence"/>
</dbReference>
<proteinExistence type="predicted"/>
<dbReference type="RefSeq" id="WP_073005255.1">
    <property type="nucleotide sequence ID" value="NZ_FQZO01000002.1"/>
</dbReference>
<keyword evidence="1 4" id="KW-0489">Methyltransferase</keyword>
<keyword evidence="5" id="KW-1185">Reference proteome</keyword>
<dbReference type="PANTHER" id="PTHR43861">
    <property type="entry name" value="TRANS-ACONITATE 2-METHYLTRANSFERASE-RELATED"/>
    <property type="match status" value="1"/>
</dbReference>
<reference evidence="4 5" key="1">
    <citation type="submission" date="2016-11" db="EMBL/GenBank/DDBJ databases">
        <authorList>
            <person name="Jaros S."/>
            <person name="Januszkiewicz K."/>
            <person name="Wedrychowicz H."/>
        </authorList>
    </citation>
    <scope>NUCLEOTIDE SEQUENCE [LARGE SCALE GENOMIC DNA]</scope>
    <source>
        <strain evidence="4 5">DSM 21864</strain>
    </source>
</reference>
<organism evidence="4 5">
    <name type="scientific">Clostridium amylolyticum</name>
    <dbReference type="NCBI Taxonomy" id="1121298"/>
    <lineage>
        <taxon>Bacteria</taxon>
        <taxon>Bacillati</taxon>
        <taxon>Bacillota</taxon>
        <taxon>Clostridia</taxon>
        <taxon>Eubacteriales</taxon>
        <taxon>Clostridiaceae</taxon>
        <taxon>Clostridium</taxon>
    </lineage>
</organism>
<accession>A0A1M6EE69</accession>
<feature type="domain" description="Methyltransferase" evidence="3">
    <location>
        <begin position="35"/>
        <end position="132"/>
    </location>
</feature>
<keyword evidence="2 4" id="KW-0808">Transferase</keyword>